<dbReference type="GO" id="GO:0004016">
    <property type="term" value="F:adenylate cyclase activity"/>
    <property type="evidence" value="ECO:0007669"/>
    <property type="project" value="UniProtKB-ARBA"/>
</dbReference>
<dbReference type="CDD" id="cd07302">
    <property type="entry name" value="CHD"/>
    <property type="match status" value="1"/>
</dbReference>
<dbReference type="PROSITE" id="PS50125">
    <property type="entry name" value="GUANYLATE_CYCLASE_2"/>
    <property type="match status" value="1"/>
</dbReference>
<dbReference type="SUPFAM" id="SSF55073">
    <property type="entry name" value="Nucleotide cyclase"/>
    <property type="match status" value="1"/>
</dbReference>
<organism evidence="3 4">
    <name type="scientific">Candidatus Viadribacter manganicus</name>
    <dbReference type="NCBI Taxonomy" id="1759059"/>
    <lineage>
        <taxon>Bacteria</taxon>
        <taxon>Pseudomonadati</taxon>
        <taxon>Pseudomonadota</taxon>
        <taxon>Alphaproteobacteria</taxon>
        <taxon>Hyphomonadales</taxon>
        <taxon>Hyphomonadaceae</taxon>
        <taxon>Candidatus Viadribacter</taxon>
    </lineage>
</organism>
<dbReference type="InParanoid" id="A0A1B1AKT1"/>
<accession>A0A1B1AKT1</accession>
<dbReference type="InterPro" id="IPR001054">
    <property type="entry name" value="A/G_cyclase"/>
</dbReference>
<dbReference type="STRING" id="1759059.ATE48_15275"/>
<dbReference type="RefSeq" id="WP_066772969.1">
    <property type="nucleotide sequence ID" value="NZ_CP013244.1"/>
</dbReference>
<name>A0A1B1AKT1_9PROT</name>
<keyword evidence="4" id="KW-1185">Reference proteome</keyword>
<proteinExistence type="predicted"/>
<dbReference type="AlphaFoldDB" id="A0A1B1AKT1"/>
<dbReference type="Gene3D" id="3.30.70.1230">
    <property type="entry name" value="Nucleotide cyclase"/>
    <property type="match status" value="1"/>
</dbReference>
<feature type="transmembrane region" description="Helical" evidence="1">
    <location>
        <begin position="175"/>
        <end position="197"/>
    </location>
</feature>
<dbReference type="Pfam" id="PF14559">
    <property type="entry name" value="TPR_19"/>
    <property type="match status" value="1"/>
</dbReference>
<evidence type="ECO:0000256" key="1">
    <source>
        <dbReference type="SAM" id="Phobius"/>
    </source>
</evidence>
<dbReference type="GO" id="GO:0009190">
    <property type="term" value="P:cyclic nucleotide biosynthetic process"/>
    <property type="evidence" value="ECO:0007669"/>
    <property type="project" value="InterPro"/>
</dbReference>
<dbReference type="KEGG" id="cbot:ATE48_15275"/>
<feature type="domain" description="Guanylate cyclase" evidence="2">
    <location>
        <begin position="8"/>
        <end position="112"/>
    </location>
</feature>
<evidence type="ECO:0000313" key="4">
    <source>
        <dbReference type="Proteomes" id="UP000092498"/>
    </source>
</evidence>
<dbReference type="EMBL" id="CP013244">
    <property type="protein sequence ID" value="ANP47179.1"/>
    <property type="molecule type" value="Genomic_DNA"/>
</dbReference>
<gene>
    <name evidence="3" type="ORF">ATE48_15275</name>
</gene>
<dbReference type="Proteomes" id="UP000092498">
    <property type="component" value="Chromosome"/>
</dbReference>
<dbReference type="Gene3D" id="1.25.40.10">
    <property type="entry name" value="Tetratricopeptide repeat domain"/>
    <property type="match status" value="1"/>
</dbReference>
<keyword evidence="1" id="KW-0812">Transmembrane</keyword>
<evidence type="ECO:0000313" key="3">
    <source>
        <dbReference type="EMBL" id="ANP47179.1"/>
    </source>
</evidence>
<protein>
    <recommendedName>
        <fullName evidence="2">Guanylate cyclase domain-containing protein</fullName>
    </recommendedName>
</protein>
<evidence type="ECO:0000259" key="2">
    <source>
        <dbReference type="PROSITE" id="PS50125"/>
    </source>
</evidence>
<sequence length="675" mass="72277">MSTSKLTTIVVVDVVGFAAMAEADEAEAIAAVARMGERCASVAAERGGRIFNTSGDAVMMEFSSAFGAVHAALDLATVSDPPARIAVHTGEVSPMPTGDLLGRGVSIAGRLQAYARPGVVVVSEDTRKTLRGSLVEKLVAKGSVKLDKLDDSIAIYELPVDAAAGARGPLTRKQIMLIGGGVLVALIALVVLALPLLNREPQQRVAILSLTTSEPQLQGIGEGVAEDVTAALRARGVDTLARPSGSDAPREQMLDRARGSGAPIALEGAVERVERALRITVSVARTSDRATLWSETFEGPEASAASLRQLAAAHSANAMNCALRAGTAAAVDVYPLLLSACARSEDRDARGQNRDALSQAVAQAPELALARALLAAETAALLNTASDAQRQELVTDIHNNAERALRQDRGLGEAYLALERIEPRRRWDARERTLQEGLQQDERSSALSSAYASMLFEVGRYDDALAYARNASTLEPLSLNKRLAVASILLQNGDIESARDIADELSDIQPDDPGLWLLRLRVAFWGETYDDALALIDNPASQIRSTRARECWRFAAGAMRAAPSTPARAQAVRHVVDCSNTGDLPTAQALMEYSAIGELDEAFALARLRFADERRGGEEVLFSAATGPMRADARFMPLMRDLGLLAYWRLSGHWPDFCRDPGLPYRCQAEAQRLQ</sequence>
<dbReference type="InterPro" id="IPR011990">
    <property type="entry name" value="TPR-like_helical_dom_sf"/>
</dbReference>
<dbReference type="InterPro" id="IPR029787">
    <property type="entry name" value="Nucleotide_cyclase"/>
</dbReference>
<keyword evidence="1" id="KW-0472">Membrane</keyword>
<dbReference type="GO" id="GO:0035556">
    <property type="term" value="P:intracellular signal transduction"/>
    <property type="evidence" value="ECO:0007669"/>
    <property type="project" value="InterPro"/>
</dbReference>
<dbReference type="SUPFAM" id="SSF48452">
    <property type="entry name" value="TPR-like"/>
    <property type="match status" value="1"/>
</dbReference>
<reference evidence="3 4" key="1">
    <citation type="submission" date="2015-11" db="EMBL/GenBank/DDBJ databases">
        <title>Whole-Genome Sequence of Candidatus Oderbacter manganicum from the National Park Lower Oder Valley, Germany.</title>
        <authorList>
            <person name="Braun B."/>
            <person name="Liere K."/>
            <person name="Szewzyk U."/>
        </authorList>
    </citation>
    <scope>NUCLEOTIDE SEQUENCE [LARGE SCALE GENOMIC DNA]</scope>
    <source>
        <strain evidence="3 4">OTSz_A_272</strain>
    </source>
</reference>
<dbReference type="OrthoDB" id="7168043at2"/>
<keyword evidence="1" id="KW-1133">Transmembrane helix</keyword>